<reference evidence="3 4" key="1">
    <citation type="submission" date="2019-07" db="EMBL/GenBank/DDBJ databases">
        <title>Draft genome assembly of a fouling barnacle, Amphibalanus amphitrite (Darwin, 1854): The first reference genome for Thecostraca.</title>
        <authorList>
            <person name="Kim W."/>
        </authorList>
    </citation>
    <scope>NUCLEOTIDE SEQUENCE [LARGE SCALE GENOMIC DNA]</scope>
    <source>
        <strain evidence="3">SNU_AA5</strain>
        <tissue evidence="3">Soma without cirri and trophi</tissue>
    </source>
</reference>
<feature type="region of interest" description="Disordered" evidence="1">
    <location>
        <begin position="508"/>
        <end position="650"/>
    </location>
</feature>
<gene>
    <name evidence="3" type="primary">SLC4A1AP_1</name>
    <name evidence="3" type="ORF">FJT64_011036</name>
</gene>
<protein>
    <submittedName>
        <fullName evidence="3">Kanadaptin</fullName>
    </submittedName>
</protein>
<feature type="region of interest" description="Disordered" evidence="1">
    <location>
        <begin position="1"/>
        <end position="87"/>
    </location>
</feature>
<feature type="region of interest" description="Disordered" evidence="1">
    <location>
        <begin position="326"/>
        <end position="375"/>
    </location>
</feature>
<dbReference type="Pfam" id="PF00498">
    <property type="entry name" value="FHA"/>
    <property type="match status" value="1"/>
</dbReference>
<dbReference type="PANTHER" id="PTHR23308">
    <property type="entry name" value="NUCLEAR INHIBITOR OF PROTEIN PHOSPHATASE-1"/>
    <property type="match status" value="1"/>
</dbReference>
<dbReference type="EMBL" id="VIIS01001930">
    <property type="protein sequence ID" value="KAF0290775.1"/>
    <property type="molecule type" value="Genomic_DNA"/>
</dbReference>
<dbReference type="Proteomes" id="UP000440578">
    <property type="component" value="Unassembled WGS sequence"/>
</dbReference>
<feature type="compositionally biased region" description="Pro residues" evidence="1">
    <location>
        <begin position="37"/>
        <end position="49"/>
    </location>
</feature>
<evidence type="ECO:0000259" key="2">
    <source>
        <dbReference type="PROSITE" id="PS50006"/>
    </source>
</evidence>
<keyword evidence="4" id="KW-1185">Reference proteome</keyword>
<feature type="compositionally biased region" description="Low complexity" evidence="1">
    <location>
        <begin position="365"/>
        <end position="375"/>
    </location>
</feature>
<dbReference type="InterPro" id="IPR008984">
    <property type="entry name" value="SMAD_FHA_dom_sf"/>
</dbReference>
<feature type="compositionally biased region" description="Low complexity" evidence="1">
    <location>
        <begin position="72"/>
        <end position="83"/>
    </location>
</feature>
<dbReference type="AlphaFoldDB" id="A0A6A4V861"/>
<evidence type="ECO:0000256" key="1">
    <source>
        <dbReference type="SAM" id="MobiDB-lite"/>
    </source>
</evidence>
<feature type="domain" description="FHA" evidence="2">
    <location>
        <begin position="119"/>
        <end position="175"/>
    </location>
</feature>
<comment type="caution">
    <text evidence="3">The sequence shown here is derived from an EMBL/GenBank/DDBJ whole genome shotgun (WGS) entry which is preliminary data.</text>
</comment>
<feature type="compositionally biased region" description="Low complexity" evidence="1">
    <location>
        <begin position="19"/>
        <end position="33"/>
    </location>
</feature>
<dbReference type="CDD" id="cd22677">
    <property type="entry name" value="FHA_Kanadaptin"/>
    <property type="match status" value="1"/>
</dbReference>
<dbReference type="OrthoDB" id="433755at2759"/>
<proteinExistence type="predicted"/>
<dbReference type="EMBL" id="VIIS01001930">
    <property type="protein sequence ID" value="KAF0290776.1"/>
    <property type="molecule type" value="Genomic_DNA"/>
</dbReference>
<name>A0A6A4V861_AMPAM</name>
<dbReference type="PROSITE" id="PS50006">
    <property type="entry name" value="FHA_DOMAIN"/>
    <property type="match status" value="1"/>
</dbReference>
<sequence>MADDPDVPKKNVSSDGFVIPSAAPIRPRPAGSANKQPPSPDLPPPPPPGGSSEKTEPSKQVGSGDKAGPAGGRSAPPAGSGVPYRPPRWAGCPPRPYSLEVLRGGQILDTVPLEERACVVFGRLPECDVRLEHPSISRYHAALVYRASADDEHEAGYYLYDLDSTHGSTLNKNPIRPNVYCRMRVGHMCKFGGSTRLFILQREQPTAAETTAEEGISWGMAEDADEESDLQFNPFALGEAENEQLYLVDPKRTLRGWFEREGHELEYQTEELPGGRHICRITLPLDTADGKPPVAEAQHVGKKKEAVFQCALEACRLLDRAGVLRQAKQESRQTRRRKQTGYDSDDDDTFLDRTGAVERKRQRRQQTTAAEQPAETYQSLLAQYQKVEAEAAALERRLQQAETAAQSPAEPAAADGDELDAFMTRLSRGAIGDRQERRQLRARLSQLRSEQARLGRLVNLTRPAELPPLQLPPQAVSARSPLTGFIGRRKGKGPATPAAGRRAASLAGGLGPVRAPAGPPSVTDSPAVSATPADRDAGAGQECDPAGAAPTGDCSRLSEVQTAGSEAGANGSPSPRSSPPEEPTKPVRPPKKRRQDRKAAAPQYSELAGDGSYDVWMPPEGQTGDGRTSLNDKLRLLRVGDSVRRPGPGQ</sequence>
<dbReference type="InterPro" id="IPR050923">
    <property type="entry name" value="Cell_Proc_Reg/RNA_Proc"/>
</dbReference>
<dbReference type="SMART" id="SM00240">
    <property type="entry name" value="FHA"/>
    <property type="match status" value="1"/>
</dbReference>
<feature type="compositionally biased region" description="Low complexity" evidence="1">
    <location>
        <begin position="400"/>
        <end position="414"/>
    </location>
</feature>
<feature type="region of interest" description="Disordered" evidence="1">
    <location>
        <begin position="398"/>
        <end position="417"/>
    </location>
</feature>
<dbReference type="InterPro" id="IPR000253">
    <property type="entry name" value="FHA_dom"/>
</dbReference>
<accession>A0A6A4V861</accession>
<dbReference type="SUPFAM" id="SSF49879">
    <property type="entry name" value="SMAD/FHA domain"/>
    <property type="match status" value="1"/>
</dbReference>
<dbReference type="Gene3D" id="2.60.200.20">
    <property type="match status" value="1"/>
</dbReference>
<evidence type="ECO:0000313" key="3">
    <source>
        <dbReference type="EMBL" id="KAF0290776.1"/>
    </source>
</evidence>
<evidence type="ECO:0000313" key="4">
    <source>
        <dbReference type="Proteomes" id="UP000440578"/>
    </source>
</evidence>
<dbReference type="CDD" id="cd19856">
    <property type="entry name" value="DSRM_Kanadaptin"/>
    <property type="match status" value="1"/>
</dbReference>
<organism evidence="3 4">
    <name type="scientific">Amphibalanus amphitrite</name>
    <name type="common">Striped barnacle</name>
    <name type="synonym">Balanus amphitrite</name>
    <dbReference type="NCBI Taxonomy" id="1232801"/>
    <lineage>
        <taxon>Eukaryota</taxon>
        <taxon>Metazoa</taxon>
        <taxon>Ecdysozoa</taxon>
        <taxon>Arthropoda</taxon>
        <taxon>Crustacea</taxon>
        <taxon>Multicrustacea</taxon>
        <taxon>Cirripedia</taxon>
        <taxon>Thoracica</taxon>
        <taxon>Thoracicalcarea</taxon>
        <taxon>Balanomorpha</taxon>
        <taxon>Balanoidea</taxon>
        <taxon>Balanidae</taxon>
        <taxon>Amphibalaninae</taxon>
        <taxon>Amphibalanus</taxon>
    </lineage>
</organism>